<dbReference type="Pfam" id="PF03724">
    <property type="entry name" value="META"/>
    <property type="match status" value="3"/>
</dbReference>
<dbReference type="Proteomes" id="UP000647587">
    <property type="component" value="Unassembled WGS sequence"/>
</dbReference>
<protein>
    <submittedName>
        <fullName evidence="3">META domain-containing protein</fullName>
    </submittedName>
</protein>
<evidence type="ECO:0000313" key="4">
    <source>
        <dbReference type="Proteomes" id="UP000647587"/>
    </source>
</evidence>
<dbReference type="InterPro" id="IPR038670">
    <property type="entry name" value="HslJ-like_sf"/>
</dbReference>
<dbReference type="RefSeq" id="WP_189010208.1">
    <property type="nucleotide sequence ID" value="NZ_BMPP01000013.1"/>
</dbReference>
<dbReference type="EMBL" id="BMPP01000013">
    <property type="protein sequence ID" value="GGK33780.1"/>
    <property type="molecule type" value="Genomic_DNA"/>
</dbReference>
<sequence length="372" mass="38246">MHSLSVLLSLAALTLVGAAGAQVTLTNTTWTLSQMTVSTQPVALPAGIGRPTLRLDGRFVAGGTGCNTYRGPYIERGGMLTLGSLATTRRDCPGPGGAQESRYLNLLQHVTRYQLSGSTLTLFAGNRDRLVFQAGSAANLPAAGISIDGTWLLSGGTAVRPVPGSSPSLTFQAGRLSGTGGCNRLTGTVQLRGRTATFGPVASTRMACAPAVNLQEAAFLQFLASGPLQVDMQASNLILKNTTGSTMVFRRSAASQDSGREPTGTVLPQGRTFVLSAVNGGPAPQTALPVTLSFENGRVGGSDGCNGYGGAYRLEGNRLVLTEAISTTLRACPEESGSVGLTELLAARPTVTATAARLTLAADGTILTFTLK</sequence>
<feature type="signal peptide" evidence="1">
    <location>
        <begin position="1"/>
        <end position="21"/>
    </location>
</feature>
<organism evidence="3 4">
    <name type="scientific">Deinococcus malanensis</name>
    <dbReference type="NCBI Taxonomy" id="1706855"/>
    <lineage>
        <taxon>Bacteria</taxon>
        <taxon>Thermotogati</taxon>
        <taxon>Deinococcota</taxon>
        <taxon>Deinococci</taxon>
        <taxon>Deinococcales</taxon>
        <taxon>Deinococcaceae</taxon>
        <taxon>Deinococcus</taxon>
    </lineage>
</organism>
<comment type="caution">
    <text evidence="3">The sequence shown here is derived from an EMBL/GenBank/DDBJ whole genome shotgun (WGS) entry which is preliminary data.</text>
</comment>
<feature type="domain" description="DUF306" evidence="2">
    <location>
        <begin position="24"/>
        <end position="132"/>
    </location>
</feature>
<keyword evidence="1" id="KW-0732">Signal</keyword>
<evidence type="ECO:0000259" key="2">
    <source>
        <dbReference type="Pfam" id="PF03724"/>
    </source>
</evidence>
<dbReference type="Gene3D" id="2.40.128.270">
    <property type="match status" value="3"/>
</dbReference>
<feature type="domain" description="DUF306" evidence="2">
    <location>
        <begin position="148"/>
        <end position="249"/>
    </location>
</feature>
<evidence type="ECO:0000256" key="1">
    <source>
        <dbReference type="SAM" id="SignalP"/>
    </source>
</evidence>
<dbReference type="InterPro" id="IPR053147">
    <property type="entry name" value="Hsp_HslJ-like"/>
</dbReference>
<keyword evidence="4" id="KW-1185">Reference proteome</keyword>
<feature type="domain" description="DUF306" evidence="2">
    <location>
        <begin position="269"/>
        <end position="369"/>
    </location>
</feature>
<dbReference type="PANTHER" id="PTHR35535:SF1">
    <property type="entry name" value="HEAT SHOCK PROTEIN HSLJ"/>
    <property type="match status" value="1"/>
</dbReference>
<reference evidence="4" key="1">
    <citation type="journal article" date="2019" name="Int. J. Syst. Evol. Microbiol.">
        <title>The Global Catalogue of Microorganisms (GCM) 10K type strain sequencing project: providing services to taxonomists for standard genome sequencing and annotation.</title>
        <authorList>
            <consortium name="The Broad Institute Genomics Platform"/>
            <consortium name="The Broad Institute Genome Sequencing Center for Infectious Disease"/>
            <person name="Wu L."/>
            <person name="Ma J."/>
        </authorList>
    </citation>
    <scope>NUCLEOTIDE SEQUENCE [LARGE SCALE GENOMIC DNA]</scope>
    <source>
        <strain evidence="4">JCM 30331</strain>
    </source>
</reference>
<proteinExistence type="predicted"/>
<evidence type="ECO:0000313" key="3">
    <source>
        <dbReference type="EMBL" id="GGK33780.1"/>
    </source>
</evidence>
<name>A0ABQ2F213_9DEIO</name>
<feature type="chain" id="PRO_5045317252" evidence="1">
    <location>
        <begin position="22"/>
        <end position="372"/>
    </location>
</feature>
<dbReference type="PANTHER" id="PTHR35535">
    <property type="entry name" value="HEAT SHOCK PROTEIN HSLJ"/>
    <property type="match status" value="1"/>
</dbReference>
<gene>
    <name evidence="3" type="ORF">GCM10008955_29790</name>
</gene>
<dbReference type="InterPro" id="IPR005184">
    <property type="entry name" value="DUF306_Meta_HslJ"/>
</dbReference>
<accession>A0ABQ2F213</accession>